<feature type="transmembrane region" description="Helical" evidence="2">
    <location>
        <begin position="103"/>
        <end position="121"/>
    </location>
</feature>
<dbReference type="PANTHER" id="PTHR11328:SF24">
    <property type="entry name" value="MAJOR FACILITATOR SUPERFAMILY (MFS) PROFILE DOMAIN-CONTAINING PROTEIN"/>
    <property type="match status" value="1"/>
</dbReference>
<feature type="transmembrane region" description="Helical" evidence="2">
    <location>
        <begin position="248"/>
        <end position="265"/>
    </location>
</feature>
<dbReference type="Gene3D" id="1.20.1250.20">
    <property type="entry name" value="MFS general substrate transporter like domains"/>
    <property type="match status" value="1"/>
</dbReference>
<dbReference type="InterPro" id="IPR036259">
    <property type="entry name" value="MFS_trans_sf"/>
</dbReference>
<reference evidence="3 4" key="1">
    <citation type="submission" date="2024-05" db="EMBL/GenBank/DDBJ databases">
        <title>Roseateles sp. DJS-2-20 16S ribosomal RNA gene Genome sequencing and assembly.</title>
        <authorList>
            <person name="Woo H."/>
        </authorList>
    </citation>
    <scope>NUCLEOTIDE SEQUENCE [LARGE SCALE GENOMIC DNA]</scope>
    <source>
        <strain evidence="3 4">DJS-2-20</strain>
    </source>
</reference>
<keyword evidence="2" id="KW-1133">Transmembrane helix</keyword>
<feature type="transmembrane region" description="Helical" evidence="2">
    <location>
        <begin position="214"/>
        <end position="236"/>
    </location>
</feature>
<proteinExistence type="inferred from homology"/>
<accession>A0ABV0FZ34</accession>
<feature type="transmembrane region" description="Helical" evidence="2">
    <location>
        <begin position="74"/>
        <end position="97"/>
    </location>
</feature>
<comment type="similarity">
    <text evidence="1">Belongs to the sodium:galactoside symporter (TC 2.A.2) family.</text>
</comment>
<evidence type="ECO:0000313" key="3">
    <source>
        <dbReference type="EMBL" id="MEO3690142.1"/>
    </source>
</evidence>
<keyword evidence="4" id="KW-1185">Reference proteome</keyword>
<dbReference type="Proteomes" id="UP001495147">
    <property type="component" value="Unassembled WGS sequence"/>
</dbReference>
<dbReference type="InterPro" id="IPR039672">
    <property type="entry name" value="MFS_2"/>
</dbReference>
<evidence type="ECO:0000256" key="2">
    <source>
        <dbReference type="SAM" id="Phobius"/>
    </source>
</evidence>
<sequence length="406" mass="41717">MSSHAASARYGLLGAALAFVALPLHVHLPAHYATHHGVPLAALGALLLAVRGLDAVLDPWFGRWADRSLGTPRLLLQLSAAAVLLAAGFAALFAPAVAGTPALLAWAGLCLVACYGAYSLLSITHQAWAARLGGDEAAQTRLVAWREGFALVGVIVASVLPTAAGWGVTSSVLAGALVLGLLVLRSAPTPPVRAEQQQAAPRVAVWGVAAFRRLLAVHLLNGTAAAIPATLLVFFVTDRLQTPQDQGLYLAAYFLAAAASLPLWLRLVAWMGGVRTWQLGMGLAVLAFCSAAVLRPGDGTAFLAICIGSGAALGADLALPTALLAGVVQRAGYGGQAEGAFFGWWHAATKLNLALAAALALPLPQALGYTPGTRDAAGLTALSFTYALLPCVLKLMAVALLHGVRR</sequence>
<dbReference type="SUPFAM" id="SSF103473">
    <property type="entry name" value="MFS general substrate transporter"/>
    <property type="match status" value="1"/>
</dbReference>
<feature type="transmembrane region" description="Helical" evidence="2">
    <location>
        <begin position="36"/>
        <end position="53"/>
    </location>
</feature>
<dbReference type="EMBL" id="JBDPZD010000001">
    <property type="protein sequence ID" value="MEO3690142.1"/>
    <property type="molecule type" value="Genomic_DNA"/>
</dbReference>
<dbReference type="RefSeq" id="WP_347702975.1">
    <property type="nucleotide sequence ID" value="NZ_JBDPZD010000001.1"/>
</dbReference>
<name>A0ABV0FZ34_9BURK</name>
<feature type="transmembrane region" description="Helical" evidence="2">
    <location>
        <begin position="277"/>
        <end position="295"/>
    </location>
</feature>
<evidence type="ECO:0000256" key="1">
    <source>
        <dbReference type="ARBA" id="ARBA00009617"/>
    </source>
</evidence>
<feature type="transmembrane region" description="Helical" evidence="2">
    <location>
        <begin position="142"/>
        <end position="160"/>
    </location>
</feature>
<gene>
    <name evidence="3" type="ORF">ABDJ85_01590</name>
</gene>
<protein>
    <submittedName>
        <fullName evidence="3">MFS transporter</fullName>
    </submittedName>
</protein>
<feature type="transmembrane region" description="Helical" evidence="2">
    <location>
        <begin position="12"/>
        <end position="30"/>
    </location>
</feature>
<dbReference type="Pfam" id="PF13347">
    <property type="entry name" value="MFS_2"/>
    <property type="match status" value="1"/>
</dbReference>
<comment type="caution">
    <text evidence="3">The sequence shown here is derived from an EMBL/GenBank/DDBJ whole genome shotgun (WGS) entry which is preliminary data.</text>
</comment>
<keyword evidence="2" id="KW-0812">Transmembrane</keyword>
<feature type="transmembrane region" description="Helical" evidence="2">
    <location>
        <begin position="381"/>
        <end position="401"/>
    </location>
</feature>
<feature type="transmembrane region" description="Helical" evidence="2">
    <location>
        <begin position="301"/>
        <end position="328"/>
    </location>
</feature>
<organism evidence="3 4">
    <name type="scientific">Roseateles paludis</name>
    <dbReference type="NCBI Taxonomy" id="3145238"/>
    <lineage>
        <taxon>Bacteria</taxon>
        <taxon>Pseudomonadati</taxon>
        <taxon>Pseudomonadota</taxon>
        <taxon>Betaproteobacteria</taxon>
        <taxon>Burkholderiales</taxon>
        <taxon>Sphaerotilaceae</taxon>
        <taxon>Roseateles</taxon>
    </lineage>
</organism>
<keyword evidence="2" id="KW-0472">Membrane</keyword>
<dbReference type="PANTHER" id="PTHR11328">
    <property type="entry name" value="MAJOR FACILITATOR SUPERFAMILY DOMAIN-CONTAINING PROTEIN"/>
    <property type="match status" value="1"/>
</dbReference>
<evidence type="ECO:0000313" key="4">
    <source>
        <dbReference type="Proteomes" id="UP001495147"/>
    </source>
</evidence>